<gene>
    <name evidence="3" type="ORF">ACFSAV_06905</name>
</gene>
<feature type="transmembrane region" description="Helical" evidence="1">
    <location>
        <begin position="126"/>
        <end position="142"/>
    </location>
</feature>
<evidence type="ECO:0000313" key="3">
    <source>
        <dbReference type="EMBL" id="MFD1806095.1"/>
    </source>
</evidence>
<accession>A0ABW4NTY8</accession>
<feature type="transmembrane region" description="Helical" evidence="1">
    <location>
        <begin position="37"/>
        <end position="56"/>
    </location>
</feature>
<dbReference type="InterPro" id="IPR037185">
    <property type="entry name" value="EmrE-like"/>
</dbReference>
<organism evidence="3 4">
    <name type="scientific">Pasteurella oralis</name>
    <dbReference type="NCBI Taxonomy" id="1071947"/>
    <lineage>
        <taxon>Bacteria</taxon>
        <taxon>Pseudomonadati</taxon>
        <taxon>Pseudomonadota</taxon>
        <taxon>Gammaproteobacteria</taxon>
        <taxon>Pasteurellales</taxon>
        <taxon>Pasteurellaceae</taxon>
        <taxon>Pasteurella</taxon>
    </lineage>
</organism>
<dbReference type="Gene3D" id="1.10.3730.20">
    <property type="match status" value="1"/>
</dbReference>
<keyword evidence="1" id="KW-0472">Membrane</keyword>
<evidence type="ECO:0000259" key="2">
    <source>
        <dbReference type="Pfam" id="PF00892"/>
    </source>
</evidence>
<feature type="transmembrane region" description="Helical" evidence="1">
    <location>
        <begin position="187"/>
        <end position="208"/>
    </location>
</feature>
<dbReference type="EMBL" id="JBHUFP010000009">
    <property type="protein sequence ID" value="MFD1806095.1"/>
    <property type="molecule type" value="Genomic_DNA"/>
</dbReference>
<feature type="transmembrane region" description="Helical" evidence="1">
    <location>
        <begin position="214"/>
        <end position="234"/>
    </location>
</feature>
<evidence type="ECO:0000313" key="4">
    <source>
        <dbReference type="Proteomes" id="UP001597420"/>
    </source>
</evidence>
<name>A0ABW4NTY8_9PAST</name>
<evidence type="ECO:0000256" key="1">
    <source>
        <dbReference type="SAM" id="Phobius"/>
    </source>
</evidence>
<feature type="transmembrane region" description="Helical" evidence="1">
    <location>
        <begin position="279"/>
        <end position="302"/>
    </location>
</feature>
<dbReference type="Pfam" id="PF00892">
    <property type="entry name" value="EamA"/>
    <property type="match status" value="2"/>
</dbReference>
<keyword evidence="1" id="KW-0812">Transmembrane</keyword>
<dbReference type="RefSeq" id="WP_379097768.1">
    <property type="nucleotide sequence ID" value="NZ_JBHUFP010000009.1"/>
</dbReference>
<feature type="transmembrane region" description="Helical" evidence="1">
    <location>
        <begin position="154"/>
        <end position="175"/>
    </location>
</feature>
<feature type="transmembrane region" description="Helical" evidence="1">
    <location>
        <begin position="102"/>
        <end position="119"/>
    </location>
</feature>
<dbReference type="Proteomes" id="UP001597420">
    <property type="component" value="Unassembled WGS sequence"/>
</dbReference>
<proteinExistence type="predicted"/>
<feature type="transmembrane region" description="Helical" evidence="1">
    <location>
        <begin position="246"/>
        <end position="267"/>
    </location>
</feature>
<comment type="caution">
    <text evidence="3">The sequence shown here is derived from an EMBL/GenBank/DDBJ whole genome shotgun (WGS) entry which is preliminary data.</text>
</comment>
<reference evidence="4" key="1">
    <citation type="journal article" date="2019" name="Int. J. Syst. Evol. Microbiol.">
        <title>The Global Catalogue of Microorganisms (GCM) 10K type strain sequencing project: providing services to taxonomists for standard genome sequencing and annotation.</title>
        <authorList>
            <consortium name="The Broad Institute Genomics Platform"/>
            <consortium name="The Broad Institute Genome Sequencing Center for Infectious Disease"/>
            <person name="Wu L."/>
            <person name="Ma J."/>
        </authorList>
    </citation>
    <scope>NUCLEOTIDE SEQUENCE [LARGE SCALE GENOMIC DNA]</scope>
    <source>
        <strain evidence="4">CCM 7950</strain>
    </source>
</reference>
<sequence length="310" mass="34700">MKQQPLLGFLFAFIAACMWGSLPIALQQILKVMDAQTIVWFRFAMAAVGLFFILNVTKKLPNLTMLRLQHWLLILLGIIGLSANFFLYNVALQYIPPTTSQVFSPLTSFGMLLAGVWLFKEQFATHQKIGLLLLILGLVFFFNERFADFLHFSLYVKGIIICISASLVWVAYGVCQKLMSTRLTAQQVLLPIYIGCSIVFLPIATISQVTNLNIVQIACLIYCCLNTLVAYGAYAEALNHWDVAKVSAIVTQIPILTLIFSEISHWIVPAHFMYEDLNWISYIGALLVVSGALFSATGHRILGKITNRKP</sequence>
<dbReference type="PANTHER" id="PTHR22911">
    <property type="entry name" value="ACYL-MALONYL CONDENSING ENZYME-RELATED"/>
    <property type="match status" value="1"/>
</dbReference>
<keyword evidence="1" id="KW-1133">Transmembrane helix</keyword>
<feature type="domain" description="EamA" evidence="2">
    <location>
        <begin position="7"/>
        <end position="141"/>
    </location>
</feature>
<dbReference type="PANTHER" id="PTHR22911:SF134">
    <property type="entry name" value="DMT FAMILY TRANSPORTER"/>
    <property type="match status" value="1"/>
</dbReference>
<dbReference type="SUPFAM" id="SSF103481">
    <property type="entry name" value="Multidrug resistance efflux transporter EmrE"/>
    <property type="match status" value="1"/>
</dbReference>
<dbReference type="InterPro" id="IPR000620">
    <property type="entry name" value="EamA_dom"/>
</dbReference>
<feature type="domain" description="EamA" evidence="2">
    <location>
        <begin position="157"/>
        <end position="295"/>
    </location>
</feature>
<feature type="transmembrane region" description="Helical" evidence="1">
    <location>
        <begin position="68"/>
        <end position="90"/>
    </location>
</feature>
<keyword evidence="4" id="KW-1185">Reference proteome</keyword>
<protein>
    <submittedName>
        <fullName evidence="3">DMT family transporter</fullName>
    </submittedName>
</protein>